<name>A0A382LM57_9ZZZZ</name>
<organism evidence="2">
    <name type="scientific">marine metagenome</name>
    <dbReference type="NCBI Taxonomy" id="408172"/>
    <lineage>
        <taxon>unclassified sequences</taxon>
        <taxon>metagenomes</taxon>
        <taxon>ecological metagenomes</taxon>
    </lineage>
</organism>
<protein>
    <submittedName>
        <fullName evidence="2">Uncharacterized protein</fullName>
    </submittedName>
</protein>
<accession>A0A382LM57</accession>
<sequence length="72" mass="7490">MNCWKTIPTSALIASMSHFGSVSSTPSIAIDPSVGTSSLLIHLRTVDLPEPLGPTMTTTSPSAISRSTFLTA</sequence>
<proteinExistence type="predicted"/>
<dbReference type="EMBL" id="UINC01087474">
    <property type="protein sequence ID" value="SVC36865.1"/>
    <property type="molecule type" value="Genomic_DNA"/>
</dbReference>
<feature type="region of interest" description="Disordered" evidence="1">
    <location>
        <begin position="52"/>
        <end position="72"/>
    </location>
</feature>
<evidence type="ECO:0000256" key="1">
    <source>
        <dbReference type="SAM" id="MobiDB-lite"/>
    </source>
</evidence>
<reference evidence="2" key="1">
    <citation type="submission" date="2018-05" db="EMBL/GenBank/DDBJ databases">
        <authorList>
            <person name="Lanie J.A."/>
            <person name="Ng W.-L."/>
            <person name="Kazmierczak K.M."/>
            <person name="Andrzejewski T.M."/>
            <person name="Davidsen T.M."/>
            <person name="Wayne K.J."/>
            <person name="Tettelin H."/>
            <person name="Glass J.I."/>
            <person name="Rusch D."/>
            <person name="Podicherti R."/>
            <person name="Tsui H.-C.T."/>
            <person name="Winkler M.E."/>
        </authorList>
    </citation>
    <scope>NUCLEOTIDE SEQUENCE</scope>
</reference>
<feature type="compositionally biased region" description="Polar residues" evidence="1">
    <location>
        <begin position="55"/>
        <end position="72"/>
    </location>
</feature>
<gene>
    <name evidence="2" type="ORF">METZ01_LOCUS289719</name>
</gene>
<evidence type="ECO:0000313" key="2">
    <source>
        <dbReference type="EMBL" id="SVC36865.1"/>
    </source>
</evidence>
<dbReference type="AlphaFoldDB" id="A0A382LM57"/>